<keyword evidence="1" id="KW-0472">Membrane</keyword>
<protein>
    <submittedName>
        <fullName evidence="2">Membrane protein YdbS with pleckstrin-like domain</fullName>
    </submittedName>
</protein>
<dbReference type="Proteomes" id="UP000581769">
    <property type="component" value="Unassembled WGS sequence"/>
</dbReference>
<accession>A0A840J6U4</accession>
<feature type="transmembrane region" description="Helical" evidence="1">
    <location>
        <begin position="47"/>
        <end position="66"/>
    </location>
</feature>
<evidence type="ECO:0000313" key="2">
    <source>
        <dbReference type="EMBL" id="MBB4689513.1"/>
    </source>
</evidence>
<reference evidence="2 3" key="1">
    <citation type="submission" date="2020-08" db="EMBL/GenBank/DDBJ databases">
        <title>Sequencing the genomes of 1000 actinobacteria strains.</title>
        <authorList>
            <person name="Klenk H.-P."/>
        </authorList>
    </citation>
    <scope>NUCLEOTIDE SEQUENCE [LARGE SCALE GENOMIC DNA]</scope>
    <source>
        <strain evidence="2 3">DSM 45859</strain>
    </source>
</reference>
<evidence type="ECO:0000256" key="1">
    <source>
        <dbReference type="SAM" id="Phobius"/>
    </source>
</evidence>
<name>A0A840J6U4_9PSEU</name>
<proteinExistence type="predicted"/>
<keyword evidence="1" id="KW-1133">Transmembrane helix</keyword>
<organism evidence="2 3">
    <name type="scientific">Amycolatopsis jiangsuensis</name>
    <dbReference type="NCBI Taxonomy" id="1181879"/>
    <lineage>
        <taxon>Bacteria</taxon>
        <taxon>Bacillati</taxon>
        <taxon>Actinomycetota</taxon>
        <taxon>Actinomycetes</taxon>
        <taxon>Pseudonocardiales</taxon>
        <taxon>Pseudonocardiaceae</taxon>
        <taxon>Amycolatopsis</taxon>
    </lineage>
</organism>
<comment type="caution">
    <text evidence="2">The sequence shown here is derived from an EMBL/GenBank/DDBJ whole genome shotgun (WGS) entry which is preliminary data.</text>
</comment>
<evidence type="ECO:0000313" key="3">
    <source>
        <dbReference type="Proteomes" id="UP000581769"/>
    </source>
</evidence>
<keyword evidence="1" id="KW-0812">Transmembrane</keyword>
<dbReference type="EMBL" id="JACHMG010000001">
    <property type="protein sequence ID" value="MBB4689513.1"/>
    <property type="molecule type" value="Genomic_DNA"/>
</dbReference>
<feature type="transmembrane region" description="Helical" evidence="1">
    <location>
        <begin position="20"/>
        <end position="41"/>
    </location>
</feature>
<dbReference type="AlphaFoldDB" id="A0A840J6U4"/>
<sequence>MTNTQPPPRHDVTPVSRGSVVRTLLWALLVISVLANMVASFIDVPTWPHLACGLVTAACATALLVTRLRS</sequence>
<gene>
    <name evidence="2" type="ORF">BJY18_006998</name>
</gene>
<dbReference type="RefSeq" id="WP_184784040.1">
    <property type="nucleotide sequence ID" value="NZ_JACHMG010000001.1"/>
</dbReference>
<keyword evidence="3" id="KW-1185">Reference proteome</keyword>